<organism evidence="1 2">
    <name type="scientific">Trichothecium roseum</name>
    <dbReference type="NCBI Taxonomy" id="47278"/>
    <lineage>
        <taxon>Eukaryota</taxon>
        <taxon>Fungi</taxon>
        <taxon>Dikarya</taxon>
        <taxon>Ascomycota</taxon>
        <taxon>Pezizomycotina</taxon>
        <taxon>Sordariomycetes</taxon>
        <taxon>Hypocreomycetidae</taxon>
        <taxon>Hypocreales</taxon>
        <taxon>Hypocreales incertae sedis</taxon>
        <taxon>Trichothecium</taxon>
    </lineage>
</organism>
<keyword evidence="2" id="KW-1185">Reference proteome</keyword>
<gene>
    <name evidence="1" type="ORF">N3K66_004588</name>
</gene>
<comment type="caution">
    <text evidence="1">The sequence shown here is derived from an EMBL/GenBank/DDBJ whole genome shotgun (WGS) entry which is preliminary data.</text>
</comment>
<name>A0ACC0V2F3_9HYPO</name>
<dbReference type="Proteomes" id="UP001163324">
    <property type="component" value="Chromosome 4"/>
</dbReference>
<sequence length="705" mass="80801">MDLEEQLQRQRKQRVYKDQLGAGAGPDLGDDRNDDAAEDPVLPRAVAAAPETAPPPSMTDPEAPSLRRPPPPPSSSLADSLRSTTRSGGSPVDDGSFSEPETPPSEEDYDENIRPSLAQPPPSTLRRRRHQLPVAEATGGTVATAAIQRSDSGVHIIPDDDKSIQAFLERSSQRARDRQGGAKSSSSTSSGTLRNLVFTRQFTTFDRNNEEAVNSPFHGFYNLFWLGVALFIARIWAENWRVYGNPMGGNEIVKTMFSGDLFVLLLSDGILVALTGVTSMIQLLVHDGYLDWNRSGWIIQHIWQTCFFATLVSWTQVRDWPWTHSIFFVLHGLTLLMKQHSYAFYNGHLSAAHVRRRYVLKKLELLDGADRRRHLDQEDDDDDYENDAPPEAQQSAATTGNRHRRHYSFRETEESDIDDIAKAIASRQPLDGDQVRIFERILKWEISTLTEELRGTASSAKRAYPDNLGLVNFYRWIPLPTVVYEIEYPRSRTIDWWYVAEKMAAMIGVIFVMIQVSQHYIYPVVVRAMLAKQQDSPLSERLQEFPWIFMDLMFPLASEYLLTWYLLWETILNVLAELTYFADRRFYDDWWNSVSWDQFARSWNIPVHNFLLRHVYHSSISSLKVRKHTATLITFTLSACVHELLMWCLFKKFRGYLFMAQMSQLPLVKLSRTRWLKGHRTLGNVLFWLGLFTGPGVLCSLYLVV</sequence>
<proteinExistence type="predicted"/>
<reference evidence="1" key="1">
    <citation type="submission" date="2022-10" db="EMBL/GenBank/DDBJ databases">
        <title>Complete Genome of Trichothecium roseum strain YXFP-22015, a Plant Pathogen Isolated from Citrus.</title>
        <authorList>
            <person name="Wang Y."/>
            <person name="Zhu L."/>
        </authorList>
    </citation>
    <scope>NUCLEOTIDE SEQUENCE</scope>
    <source>
        <strain evidence="1">YXFP-22015</strain>
    </source>
</reference>
<evidence type="ECO:0000313" key="2">
    <source>
        <dbReference type="Proteomes" id="UP001163324"/>
    </source>
</evidence>
<dbReference type="EMBL" id="CM047943">
    <property type="protein sequence ID" value="KAI9900326.1"/>
    <property type="molecule type" value="Genomic_DNA"/>
</dbReference>
<protein>
    <submittedName>
        <fullName evidence="1">Uncharacterized protein</fullName>
    </submittedName>
</protein>
<evidence type="ECO:0000313" key="1">
    <source>
        <dbReference type="EMBL" id="KAI9900326.1"/>
    </source>
</evidence>
<accession>A0ACC0V2F3</accession>